<dbReference type="Proteomes" id="UP000325315">
    <property type="component" value="Unassembled WGS sequence"/>
</dbReference>
<accession>A0A5B6WAS9</accession>
<name>A0A5B6WAS9_9ROSI</name>
<comment type="caution">
    <text evidence="1">The sequence shown here is derived from an EMBL/GenBank/DDBJ whole genome shotgun (WGS) entry which is preliminary data.</text>
</comment>
<sequence length="183" mass="20859">MEILVFQSKMRALLWIRSIHDEVLLQENLWWISPLRCRVDSVKSKLAAFFWRPPPFGWLKFNVCGIELEDRAGCGGVLRDMERVARAIFLGVVIANDAEEGEIGAVKIALEVFLAMNWKTNKSLFIEIGFETLVNPNSFAEIKIAMMKVGNVVFTLTEKKGNDMAFSLAMAGVNRLQMFKAWW</sequence>
<protein>
    <submittedName>
        <fullName evidence="1">Ankyrin repeat-containing protein</fullName>
    </submittedName>
</protein>
<dbReference type="EMBL" id="SMMG02000004">
    <property type="protein sequence ID" value="KAA3478414.1"/>
    <property type="molecule type" value="Genomic_DNA"/>
</dbReference>
<reference evidence="2" key="1">
    <citation type="journal article" date="2019" name="Plant Biotechnol. J.">
        <title>Genome sequencing of the Australian wild diploid species Gossypium australe highlights disease resistance and delayed gland morphogenesis.</title>
        <authorList>
            <person name="Cai Y."/>
            <person name="Cai X."/>
            <person name="Wang Q."/>
            <person name="Wang P."/>
            <person name="Zhang Y."/>
            <person name="Cai C."/>
            <person name="Xu Y."/>
            <person name="Wang K."/>
            <person name="Zhou Z."/>
            <person name="Wang C."/>
            <person name="Geng S."/>
            <person name="Li B."/>
            <person name="Dong Q."/>
            <person name="Hou Y."/>
            <person name="Wang H."/>
            <person name="Ai P."/>
            <person name="Liu Z."/>
            <person name="Yi F."/>
            <person name="Sun M."/>
            <person name="An G."/>
            <person name="Cheng J."/>
            <person name="Zhang Y."/>
            <person name="Shi Q."/>
            <person name="Xie Y."/>
            <person name="Shi X."/>
            <person name="Chang Y."/>
            <person name="Huang F."/>
            <person name="Chen Y."/>
            <person name="Hong S."/>
            <person name="Mi L."/>
            <person name="Sun Q."/>
            <person name="Zhang L."/>
            <person name="Zhou B."/>
            <person name="Peng R."/>
            <person name="Zhang X."/>
            <person name="Liu F."/>
        </authorList>
    </citation>
    <scope>NUCLEOTIDE SEQUENCE [LARGE SCALE GENOMIC DNA]</scope>
    <source>
        <strain evidence="2">cv. PA1801</strain>
    </source>
</reference>
<evidence type="ECO:0000313" key="1">
    <source>
        <dbReference type="EMBL" id="KAA3478414.1"/>
    </source>
</evidence>
<organism evidence="1 2">
    <name type="scientific">Gossypium australe</name>
    <dbReference type="NCBI Taxonomy" id="47621"/>
    <lineage>
        <taxon>Eukaryota</taxon>
        <taxon>Viridiplantae</taxon>
        <taxon>Streptophyta</taxon>
        <taxon>Embryophyta</taxon>
        <taxon>Tracheophyta</taxon>
        <taxon>Spermatophyta</taxon>
        <taxon>Magnoliopsida</taxon>
        <taxon>eudicotyledons</taxon>
        <taxon>Gunneridae</taxon>
        <taxon>Pentapetalae</taxon>
        <taxon>rosids</taxon>
        <taxon>malvids</taxon>
        <taxon>Malvales</taxon>
        <taxon>Malvaceae</taxon>
        <taxon>Malvoideae</taxon>
        <taxon>Gossypium</taxon>
    </lineage>
</organism>
<evidence type="ECO:0000313" key="2">
    <source>
        <dbReference type="Proteomes" id="UP000325315"/>
    </source>
</evidence>
<keyword evidence="2" id="KW-1185">Reference proteome</keyword>
<dbReference type="AlphaFoldDB" id="A0A5B6WAS9"/>
<proteinExistence type="predicted"/>
<dbReference type="OrthoDB" id="997283at2759"/>
<gene>
    <name evidence="1" type="ORF">EPI10_012219</name>
</gene>